<evidence type="ECO:0000313" key="3">
    <source>
        <dbReference type="Proteomes" id="UP000284375"/>
    </source>
</evidence>
<dbReference type="PANTHER" id="PTHR33112">
    <property type="entry name" value="DOMAIN PROTEIN, PUTATIVE-RELATED"/>
    <property type="match status" value="1"/>
</dbReference>
<dbReference type="InterPro" id="IPR010730">
    <property type="entry name" value="HET"/>
</dbReference>
<dbReference type="Proteomes" id="UP000284375">
    <property type="component" value="Unassembled WGS sequence"/>
</dbReference>
<evidence type="ECO:0000313" key="2">
    <source>
        <dbReference type="EMBL" id="ROV97944.1"/>
    </source>
</evidence>
<gene>
    <name evidence="2" type="ORF">VSDG_04919</name>
</gene>
<feature type="domain" description="Heterokaryon incompatibility" evidence="1">
    <location>
        <begin position="64"/>
        <end position="156"/>
    </location>
</feature>
<keyword evidence="3" id="KW-1185">Reference proteome</keyword>
<accession>A0A423W3R0</accession>
<dbReference type="STRING" id="252740.A0A423W3R0"/>
<proteinExistence type="predicted"/>
<dbReference type="OrthoDB" id="674604at2759"/>
<protein>
    <recommendedName>
        <fullName evidence="1">Heterokaryon incompatibility domain-containing protein</fullName>
    </recommendedName>
</protein>
<dbReference type="Pfam" id="PF06985">
    <property type="entry name" value="HET"/>
    <property type="match status" value="1"/>
</dbReference>
<name>A0A423W3R0_CYTCH</name>
<comment type="caution">
    <text evidence="2">The sequence shown here is derived from an EMBL/GenBank/DDBJ whole genome shotgun (WGS) entry which is preliminary data.</text>
</comment>
<evidence type="ECO:0000259" key="1">
    <source>
        <dbReference type="Pfam" id="PF06985"/>
    </source>
</evidence>
<sequence length="599" mass="66298">MSSSQSPVEAVICKIPLEALWKSQSLDISRCGTPGRYRLMSCADFIDAGNLAIHEYVEFPECTFAAISYVWQGNTPGDLFDERVFNVPVPQDAAPGDPIGIEVLHDACVAAMARGATHLWLDRICIMQMSETDKRWQIQRMYDIYQRCHVCIVVPGGIQCLVRLDEETQWIHRGWTLQEAVAPRPESVHVLFSWRLGSRRARAGEVEGNIGEVTPSKSAMTSLSLIVDASTTGHISIENGETRLPVEVRLFSSHPADRSYRDFPFWGETRRVLAPNVGALARAMSVDLDQDAKYHSIWQSALMRTSSRPVDMVFSIMGLFGVALKPSDFGKGDRVRATIALAQAIMKKGGRATWLAAALNIPPSRQISTFPKFPRTTVSGKAFVKIAGGLLEVSLMMENEYPVAAALVPMPTGSMDDEGYITFTAKATCLQSLPDSPAGTFSEPARPAHVQAIDGSCWATEEDTNGVEGEAFAVIVGFFVGYYPGATPAHDTKNIRAMIVEKHAHERFHVRSYLKLSRVTRAWVQAWPERTFSIGGPALKVVEDLGEELPVVSVPREQYLNNPHSGYHNGVPSLEDQVIRKTRWAFSQKTLEQKYGNMR</sequence>
<dbReference type="EMBL" id="LJZO01000015">
    <property type="protein sequence ID" value="ROV97944.1"/>
    <property type="molecule type" value="Genomic_DNA"/>
</dbReference>
<reference evidence="2 3" key="1">
    <citation type="submission" date="2015-09" db="EMBL/GenBank/DDBJ databases">
        <title>Host preference determinants of Valsa canker pathogens revealed by comparative genomics.</title>
        <authorList>
            <person name="Yin Z."/>
            <person name="Huang L."/>
        </authorList>
    </citation>
    <scope>NUCLEOTIDE SEQUENCE [LARGE SCALE GENOMIC DNA]</scope>
    <source>
        <strain evidence="2 3">YSFL</strain>
    </source>
</reference>
<organism evidence="2 3">
    <name type="scientific">Cytospora chrysosperma</name>
    <name type="common">Cytospora canker fungus</name>
    <name type="synonym">Sphaeria chrysosperma</name>
    <dbReference type="NCBI Taxonomy" id="252740"/>
    <lineage>
        <taxon>Eukaryota</taxon>
        <taxon>Fungi</taxon>
        <taxon>Dikarya</taxon>
        <taxon>Ascomycota</taxon>
        <taxon>Pezizomycotina</taxon>
        <taxon>Sordariomycetes</taxon>
        <taxon>Sordariomycetidae</taxon>
        <taxon>Diaporthales</taxon>
        <taxon>Cytosporaceae</taxon>
        <taxon>Cytospora</taxon>
    </lineage>
</organism>
<dbReference type="AlphaFoldDB" id="A0A423W3R0"/>
<dbReference type="PANTHER" id="PTHR33112:SF16">
    <property type="entry name" value="HETEROKARYON INCOMPATIBILITY DOMAIN-CONTAINING PROTEIN"/>
    <property type="match status" value="1"/>
</dbReference>